<reference evidence="1" key="1">
    <citation type="submission" date="2014-09" db="EMBL/GenBank/DDBJ databases">
        <authorList>
            <person name="Magalhaes I.L.F."/>
            <person name="Oliveira U."/>
            <person name="Santos F.R."/>
            <person name="Vidigal T.H.D.A."/>
            <person name="Brescovit A.D."/>
            <person name="Santos A.J."/>
        </authorList>
    </citation>
    <scope>NUCLEOTIDE SEQUENCE</scope>
    <source>
        <tissue evidence="1">Shoot tissue taken approximately 20 cm above the soil surface</tissue>
    </source>
</reference>
<evidence type="ECO:0000313" key="1">
    <source>
        <dbReference type="EMBL" id="JAD62874.1"/>
    </source>
</evidence>
<protein>
    <submittedName>
        <fullName evidence="1">Uncharacterized protein</fullName>
    </submittedName>
</protein>
<organism evidence="1">
    <name type="scientific">Arundo donax</name>
    <name type="common">Giant reed</name>
    <name type="synonym">Donax arundinaceus</name>
    <dbReference type="NCBI Taxonomy" id="35708"/>
    <lineage>
        <taxon>Eukaryota</taxon>
        <taxon>Viridiplantae</taxon>
        <taxon>Streptophyta</taxon>
        <taxon>Embryophyta</taxon>
        <taxon>Tracheophyta</taxon>
        <taxon>Spermatophyta</taxon>
        <taxon>Magnoliopsida</taxon>
        <taxon>Liliopsida</taxon>
        <taxon>Poales</taxon>
        <taxon>Poaceae</taxon>
        <taxon>PACMAD clade</taxon>
        <taxon>Arundinoideae</taxon>
        <taxon>Arundineae</taxon>
        <taxon>Arundo</taxon>
    </lineage>
</organism>
<dbReference type="AlphaFoldDB" id="A0A0A9BFV6"/>
<name>A0A0A9BFV6_ARUDO</name>
<reference evidence="1" key="2">
    <citation type="journal article" date="2015" name="Data Brief">
        <title>Shoot transcriptome of the giant reed, Arundo donax.</title>
        <authorList>
            <person name="Barrero R.A."/>
            <person name="Guerrero F.D."/>
            <person name="Moolhuijzen P."/>
            <person name="Goolsby J.A."/>
            <person name="Tidwell J."/>
            <person name="Bellgard S.E."/>
            <person name="Bellgard M.I."/>
        </authorList>
    </citation>
    <scope>NUCLEOTIDE SEQUENCE</scope>
    <source>
        <tissue evidence="1">Shoot tissue taken approximately 20 cm above the soil surface</tissue>
    </source>
</reference>
<dbReference type="EMBL" id="GBRH01235021">
    <property type="protein sequence ID" value="JAD62874.1"/>
    <property type="molecule type" value="Transcribed_RNA"/>
</dbReference>
<proteinExistence type="predicted"/>
<sequence length="17" mass="2062">MIRSNSYMQVIFRMMPG</sequence>
<accession>A0A0A9BFV6</accession>